<dbReference type="RefSeq" id="WP_011448857.1">
    <property type="nucleotide sequence ID" value="NC_007796.1"/>
</dbReference>
<dbReference type="KEGG" id="mhu:Mhun_1876"/>
<dbReference type="AlphaFoldDB" id="Q2FM49"/>
<organism evidence="3 4">
    <name type="scientific">Methanospirillum hungatei JF-1 (strain ATCC 27890 / DSM 864 / NBRC 100397 / JF-1)</name>
    <dbReference type="NCBI Taxonomy" id="323259"/>
    <lineage>
        <taxon>Archaea</taxon>
        <taxon>Methanobacteriati</taxon>
        <taxon>Methanobacteriota</taxon>
        <taxon>Stenosarchaea group</taxon>
        <taxon>Methanomicrobia</taxon>
        <taxon>Methanomicrobiales</taxon>
        <taxon>Methanospirillaceae</taxon>
        <taxon>Methanospirillum</taxon>
    </lineage>
</organism>
<dbReference type="GeneID" id="3922086"/>
<dbReference type="Proteomes" id="UP000001941">
    <property type="component" value="Chromosome"/>
</dbReference>
<proteinExistence type="predicted"/>
<feature type="region of interest" description="Disordered" evidence="1">
    <location>
        <begin position="278"/>
        <end position="300"/>
    </location>
</feature>
<dbReference type="EMBL" id="CP000254">
    <property type="protein sequence ID" value="ABD41593.1"/>
    <property type="molecule type" value="Genomic_DNA"/>
</dbReference>
<evidence type="ECO:0000313" key="4">
    <source>
        <dbReference type="Proteomes" id="UP000001941"/>
    </source>
</evidence>
<dbReference type="EnsemblBacteria" id="ABD41593">
    <property type="protein sequence ID" value="ABD41593"/>
    <property type="gene ID" value="Mhun_1876"/>
</dbReference>
<protein>
    <recommendedName>
        <fullName evidence="2">DUF3821 domain-containing protein</fullName>
    </recommendedName>
</protein>
<dbReference type="InParanoid" id="Q2FM49"/>
<evidence type="ECO:0000256" key="1">
    <source>
        <dbReference type="SAM" id="MobiDB-lite"/>
    </source>
</evidence>
<sequence>MTKIISFLLVAIVILAIVSSPVYAVVNKISPGDKVFLGESGLDLTGFIDGPVMIAWYHDPCNYGIIGGYRGCVPPEDETPTIIKKIEDPADFFVKPIDFVWFPGEWYLWDGEKHGDVVFIIEEPSISINIWDSTKQRDITNKAIPQGNYVDFLIETNMDSVTKREGYNEEDAPFSIFIKLGKDGDIISELPGKDNAMISLLQLPVDKNKWYWVGLDEDHTKAAKGDGWNTGDLSVLPGEYWVWAESNLNGMIDNYLAPDGSTWTSKTQSSVKKIKITEEPGTVSKPTHTVGKPIYGGQTD</sequence>
<reference evidence="4" key="1">
    <citation type="journal article" date="2016" name="Stand. Genomic Sci.">
        <title>Complete genome sequence of Methanospirillum hungatei type strain JF1.</title>
        <authorList>
            <person name="Gunsalus R.P."/>
            <person name="Cook L.E."/>
            <person name="Crable B."/>
            <person name="Rohlin L."/>
            <person name="McDonald E."/>
            <person name="Mouttaki H."/>
            <person name="Sieber J.R."/>
            <person name="Poweleit N."/>
            <person name="Zhou H."/>
            <person name="Lapidus A.L."/>
            <person name="Daligault H.E."/>
            <person name="Land M."/>
            <person name="Gilna P."/>
            <person name="Ivanova N."/>
            <person name="Kyrpides N."/>
            <person name="Culley D.E."/>
            <person name="McInerney M.J."/>
        </authorList>
    </citation>
    <scope>NUCLEOTIDE SEQUENCE [LARGE SCALE GENOMIC DNA]</scope>
    <source>
        <strain evidence="4">ATCC 27890 / DSM 864 / NBRC 100397 / JF-1</strain>
    </source>
</reference>
<dbReference type="Pfam" id="PF12863">
    <property type="entry name" value="DUF3821"/>
    <property type="match status" value="1"/>
</dbReference>
<feature type="domain" description="DUF3821" evidence="2">
    <location>
        <begin position="31"/>
        <end position="253"/>
    </location>
</feature>
<dbReference type="HOGENOM" id="CLU_926259_0_0_2"/>
<name>Q2FM49_METHJ</name>
<dbReference type="InterPro" id="IPR024277">
    <property type="entry name" value="DUF3821"/>
</dbReference>
<evidence type="ECO:0000259" key="2">
    <source>
        <dbReference type="Pfam" id="PF12863"/>
    </source>
</evidence>
<accession>Q2FM49</accession>
<keyword evidence="4" id="KW-1185">Reference proteome</keyword>
<evidence type="ECO:0000313" key="3">
    <source>
        <dbReference type="EMBL" id="ABD41593.1"/>
    </source>
</evidence>
<dbReference type="eggNOG" id="arCOG09597">
    <property type="taxonomic scope" value="Archaea"/>
</dbReference>
<dbReference type="OrthoDB" id="117766at2157"/>
<gene>
    <name evidence="3" type="ordered locus">Mhun_1876</name>
</gene>